<dbReference type="OrthoDB" id="1882346at2759"/>
<feature type="repeat" description="PPR" evidence="2">
    <location>
        <begin position="379"/>
        <end position="413"/>
    </location>
</feature>
<dbReference type="PANTHER" id="PTHR47926:SF397">
    <property type="entry name" value="(WILD MALAYSIAN BANANA) HYPOTHETICAL PROTEIN"/>
    <property type="match status" value="1"/>
</dbReference>
<dbReference type="Pfam" id="PF01535">
    <property type="entry name" value="PPR"/>
    <property type="match status" value="6"/>
</dbReference>
<dbReference type="InterPro" id="IPR046848">
    <property type="entry name" value="E_motif"/>
</dbReference>
<keyword evidence="1" id="KW-0677">Repeat</keyword>
<feature type="repeat" description="PPR" evidence="2">
    <location>
        <begin position="480"/>
        <end position="514"/>
    </location>
</feature>
<evidence type="ECO:0008006" key="5">
    <source>
        <dbReference type="Google" id="ProtNLM"/>
    </source>
</evidence>
<dbReference type="SUPFAM" id="SSF48452">
    <property type="entry name" value="TPR-like"/>
    <property type="match status" value="1"/>
</dbReference>
<reference evidence="3 4" key="1">
    <citation type="submission" date="2020-02" db="EMBL/GenBank/DDBJ databases">
        <authorList>
            <person name="Ma Q."/>
            <person name="Huang Y."/>
            <person name="Song X."/>
            <person name="Pei D."/>
        </authorList>
    </citation>
    <scope>NUCLEOTIDE SEQUENCE [LARGE SCALE GENOMIC DNA]</scope>
    <source>
        <strain evidence="3">Sxm20200214</strain>
        <tissue evidence="3">Leaf</tissue>
    </source>
</reference>
<evidence type="ECO:0000313" key="3">
    <source>
        <dbReference type="EMBL" id="KAG2243220.1"/>
    </source>
</evidence>
<proteinExistence type="predicted"/>
<dbReference type="EMBL" id="JAAMPC010000243">
    <property type="protein sequence ID" value="KAG2243220.1"/>
    <property type="molecule type" value="Genomic_DNA"/>
</dbReference>
<dbReference type="FunFam" id="1.25.40.10:FF:000090">
    <property type="entry name" value="Pentatricopeptide repeat-containing protein, chloroplastic"/>
    <property type="match status" value="1"/>
</dbReference>
<gene>
    <name evidence="3" type="ORF">Bca52824_094943</name>
</gene>
<dbReference type="FunFam" id="1.25.40.10:FF:000343">
    <property type="entry name" value="Pentatricopeptide repeat-containing protein At3g58590"/>
    <property type="match status" value="1"/>
</dbReference>
<dbReference type="GO" id="GO:0003723">
    <property type="term" value="F:RNA binding"/>
    <property type="evidence" value="ECO:0007669"/>
    <property type="project" value="InterPro"/>
</dbReference>
<feature type="repeat" description="PPR" evidence="2">
    <location>
        <begin position="343"/>
        <end position="373"/>
    </location>
</feature>
<name>A0A8X7P148_BRACI</name>
<dbReference type="Pfam" id="PF20431">
    <property type="entry name" value="E_motif"/>
    <property type="match status" value="1"/>
</dbReference>
<feature type="repeat" description="PPR" evidence="2">
    <location>
        <begin position="242"/>
        <end position="276"/>
    </location>
</feature>
<dbReference type="Pfam" id="PF13041">
    <property type="entry name" value="PPR_2"/>
    <property type="match status" value="2"/>
</dbReference>
<protein>
    <recommendedName>
        <fullName evidence="5">Pentatricopeptide repeat-containing protein</fullName>
    </recommendedName>
</protein>
<dbReference type="AlphaFoldDB" id="A0A8X7P148"/>
<dbReference type="NCBIfam" id="TIGR00756">
    <property type="entry name" value="PPR"/>
    <property type="match status" value="3"/>
</dbReference>
<keyword evidence="4" id="KW-1185">Reference proteome</keyword>
<evidence type="ECO:0000313" key="4">
    <source>
        <dbReference type="Proteomes" id="UP000886595"/>
    </source>
</evidence>
<sequence length="522" mass="57820">MTCSQPASYNARMKRARGLEYLRKMHSACSESDDEKLNARTLECGFQACEAYLAFRELGDDQEDVFSWTSIIASLARSGNVEGSFGKMMLVAQGKAFHGFVIRRCFSLDGTVCNSLLSMYCKFELLSVAEKLFFRIRDVGDKEAWNTMVKGYGKMKCEVKCIESFKKILNLGVEIDSGSLVSVISSCSHIGAVLLEKSLHCYAVKTSFDLATSVVNSLIDLYGKMGDLTVAWRMFSEADKSSVVTWNAMIASYVHCERSDKAIALFDRMISENFKPSSITLVTVLMACANTGSLERGQKIHRYITETEHDMNLSLTTALIDMYAKSGQLEKSRQLFNNADQKDTVCWNVMISGYGMHGDVESAIELFEQMEESDDVEPTGPTFLALLSACTHAGLVEQGKSLFLKMQEYNVKPSLKHYSCLVDLLSRSGNLEEAEATVMSMPFSPDGAIWGTMLSSCMSQEEYEMGIRMAGLAVGSDPGNDGYYIMLANMYSAAGNWEEAERAREMMKESGVGKKAGHSVVY</sequence>
<evidence type="ECO:0000256" key="2">
    <source>
        <dbReference type="PROSITE-ProRule" id="PRU00708"/>
    </source>
</evidence>
<comment type="caution">
    <text evidence="3">The sequence shown here is derived from an EMBL/GenBank/DDBJ whole genome shotgun (WGS) entry which is preliminary data.</text>
</comment>
<dbReference type="InterPro" id="IPR002885">
    <property type="entry name" value="PPR_rpt"/>
</dbReference>
<dbReference type="InterPro" id="IPR011990">
    <property type="entry name" value="TPR-like_helical_dom_sf"/>
</dbReference>
<dbReference type="InterPro" id="IPR046960">
    <property type="entry name" value="PPR_At4g14850-like_plant"/>
</dbReference>
<organism evidence="3 4">
    <name type="scientific">Brassica carinata</name>
    <name type="common">Ethiopian mustard</name>
    <name type="synonym">Abyssinian cabbage</name>
    <dbReference type="NCBI Taxonomy" id="52824"/>
    <lineage>
        <taxon>Eukaryota</taxon>
        <taxon>Viridiplantae</taxon>
        <taxon>Streptophyta</taxon>
        <taxon>Embryophyta</taxon>
        <taxon>Tracheophyta</taxon>
        <taxon>Spermatophyta</taxon>
        <taxon>Magnoliopsida</taxon>
        <taxon>eudicotyledons</taxon>
        <taxon>Gunneridae</taxon>
        <taxon>Pentapetalae</taxon>
        <taxon>rosids</taxon>
        <taxon>malvids</taxon>
        <taxon>Brassicales</taxon>
        <taxon>Brassicaceae</taxon>
        <taxon>Brassiceae</taxon>
        <taxon>Brassica</taxon>
    </lineage>
</organism>
<dbReference type="Proteomes" id="UP000886595">
    <property type="component" value="Unassembled WGS sequence"/>
</dbReference>
<evidence type="ECO:0000256" key="1">
    <source>
        <dbReference type="ARBA" id="ARBA00022737"/>
    </source>
</evidence>
<dbReference type="PANTHER" id="PTHR47926">
    <property type="entry name" value="PENTATRICOPEPTIDE REPEAT-CONTAINING PROTEIN"/>
    <property type="match status" value="1"/>
</dbReference>
<dbReference type="GO" id="GO:0009451">
    <property type="term" value="P:RNA modification"/>
    <property type="evidence" value="ECO:0007669"/>
    <property type="project" value="InterPro"/>
</dbReference>
<dbReference type="Gene3D" id="1.25.40.10">
    <property type="entry name" value="Tetratricopeptide repeat domain"/>
    <property type="match status" value="3"/>
</dbReference>
<accession>A0A8X7P148</accession>
<dbReference type="PROSITE" id="PS51375">
    <property type="entry name" value="PPR"/>
    <property type="match status" value="4"/>
</dbReference>